<keyword evidence="2" id="KW-1185">Reference proteome</keyword>
<organism evidence="1 2">
    <name type="scientific">Camellia lanceoleosa</name>
    <dbReference type="NCBI Taxonomy" id="1840588"/>
    <lineage>
        <taxon>Eukaryota</taxon>
        <taxon>Viridiplantae</taxon>
        <taxon>Streptophyta</taxon>
        <taxon>Embryophyta</taxon>
        <taxon>Tracheophyta</taxon>
        <taxon>Spermatophyta</taxon>
        <taxon>Magnoliopsida</taxon>
        <taxon>eudicotyledons</taxon>
        <taxon>Gunneridae</taxon>
        <taxon>Pentapetalae</taxon>
        <taxon>asterids</taxon>
        <taxon>Ericales</taxon>
        <taxon>Theaceae</taxon>
        <taxon>Camellia</taxon>
    </lineage>
</organism>
<accession>A0ACC0F6M3</accession>
<dbReference type="EMBL" id="CM045768">
    <property type="protein sequence ID" value="KAI7984309.1"/>
    <property type="molecule type" value="Genomic_DNA"/>
</dbReference>
<gene>
    <name evidence="1" type="ORF">LOK49_LG15G02613</name>
</gene>
<comment type="caution">
    <text evidence="1">The sequence shown here is derived from an EMBL/GenBank/DDBJ whole genome shotgun (WGS) entry which is preliminary data.</text>
</comment>
<evidence type="ECO:0000313" key="2">
    <source>
        <dbReference type="Proteomes" id="UP001060215"/>
    </source>
</evidence>
<sequence length="178" mass="19868">MLFATTENFHRATLNFDRVFTQYCHLKTFNSGTKWTPIWSQPDNICVDICGTEAVGLVGLIAFANSMIIKGQIANAHEGIPYLMGTIRMEASTTNPATIRGTKGYVVVECFNSNPMTTKVDAYSYGVLLLEIISCRKSISDLEVSEEEKVILTYWACDCFQEGKLDNLVKNDMEAIND</sequence>
<proteinExistence type="predicted"/>
<protein>
    <submittedName>
        <fullName evidence="1">G-type lectin S-receptor-like serine/threonine-protein kinase RLK1</fullName>
    </submittedName>
</protein>
<evidence type="ECO:0000313" key="1">
    <source>
        <dbReference type="EMBL" id="KAI7984309.1"/>
    </source>
</evidence>
<name>A0ACC0F6M3_9ERIC</name>
<dbReference type="Proteomes" id="UP001060215">
    <property type="component" value="Chromosome 11"/>
</dbReference>
<reference evidence="1 2" key="1">
    <citation type="journal article" date="2022" name="Plant J.">
        <title>Chromosome-level genome of Camellia lanceoleosa provides a valuable resource for understanding genome evolution and self-incompatibility.</title>
        <authorList>
            <person name="Gong W."/>
            <person name="Xiao S."/>
            <person name="Wang L."/>
            <person name="Liao Z."/>
            <person name="Chang Y."/>
            <person name="Mo W."/>
            <person name="Hu G."/>
            <person name="Li W."/>
            <person name="Zhao G."/>
            <person name="Zhu H."/>
            <person name="Hu X."/>
            <person name="Ji K."/>
            <person name="Xiang X."/>
            <person name="Song Q."/>
            <person name="Yuan D."/>
            <person name="Jin S."/>
            <person name="Zhang L."/>
        </authorList>
    </citation>
    <scope>NUCLEOTIDE SEQUENCE [LARGE SCALE GENOMIC DNA]</scope>
    <source>
        <strain evidence="1">SQ_2022a</strain>
    </source>
</reference>